<gene>
    <name evidence="5" type="ORF">DW813_10145</name>
</gene>
<protein>
    <submittedName>
        <fullName evidence="5">LacI family transcriptional regulator</fullName>
    </submittedName>
</protein>
<dbReference type="SUPFAM" id="SSF47413">
    <property type="entry name" value="lambda repressor-like DNA-binding domains"/>
    <property type="match status" value="1"/>
</dbReference>
<dbReference type="PROSITE" id="PS50932">
    <property type="entry name" value="HTH_LACI_2"/>
    <property type="match status" value="1"/>
</dbReference>
<dbReference type="PANTHER" id="PTHR30146:SF109">
    <property type="entry name" value="HTH-TYPE TRANSCRIPTIONAL REGULATOR GALS"/>
    <property type="match status" value="1"/>
</dbReference>
<dbReference type="GO" id="GO:0000976">
    <property type="term" value="F:transcription cis-regulatory region binding"/>
    <property type="evidence" value="ECO:0007669"/>
    <property type="project" value="TreeGrafter"/>
</dbReference>
<dbReference type="InterPro" id="IPR010982">
    <property type="entry name" value="Lambda_DNA-bd_dom_sf"/>
</dbReference>
<dbReference type="AlphaFoldDB" id="A0A396ACJ0"/>
<keyword evidence="1" id="KW-0805">Transcription regulation</keyword>
<evidence type="ECO:0000313" key="5">
    <source>
        <dbReference type="EMBL" id="RHD03069.1"/>
    </source>
</evidence>
<dbReference type="CDD" id="cd06267">
    <property type="entry name" value="PBP1_LacI_sugar_binding-like"/>
    <property type="match status" value="1"/>
</dbReference>
<dbReference type="PROSITE" id="PS00356">
    <property type="entry name" value="HTH_LACI_1"/>
    <property type="match status" value="1"/>
</dbReference>
<dbReference type="InterPro" id="IPR000843">
    <property type="entry name" value="HTH_LacI"/>
</dbReference>
<dbReference type="GO" id="GO:0003700">
    <property type="term" value="F:DNA-binding transcription factor activity"/>
    <property type="evidence" value="ECO:0007669"/>
    <property type="project" value="TreeGrafter"/>
</dbReference>
<evidence type="ECO:0000256" key="3">
    <source>
        <dbReference type="ARBA" id="ARBA00023163"/>
    </source>
</evidence>
<dbReference type="InterPro" id="IPR046335">
    <property type="entry name" value="LacI/GalR-like_sensor"/>
</dbReference>
<evidence type="ECO:0000313" key="6">
    <source>
        <dbReference type="Proteomes" id="UP000266391"/>
    </source>
</evidence>
<dbReference type="Proteomes" id="UP000266391">
    <property type="component" value="Unassembled WGS sequence"/>
</dbReference>
<organism evidence="5 6">
    <name type="scientific">Roseburia inulinivorans</name>
    <dbReference type="NCBI Taxonomy" id="360807"/>
    <lineage>
        <taxon>Bacteria</taxon>
        <taxon>Bacillati</taxon>
        <taxon>Bacillota</taxon>
        <taxon>Clostridia</taxon>
        <taxon>Lachnospirales</taxon>
        <taxon>Lachnospiraceae</taxon>
        <taxon>Roseburia</taxon>
    </lineage>
</organism>
<reference evidence="5 6" key="1">
    <citation type="submission" date="2018-08" db="EMBL/GenBank/DDBJ databases">
        <title>A genome reference for cultivated species of the human gut microbiota.</title>
        <authorList>
            <person name="Zou Y."/>
            <person name="Xue W."/>
            <person name="Luo G."/>
        </authorList>
    </citation>
    <scope>NUCLEOTIDE SEQUENCE [LARGE SCALE GENOMIC DNA]</scope>
    <source>
        <strain evidence="5 6">AM32-8LB</strain>
    </source>
</reference>
<feature type="domain" description="HTH lacI-type" evidence="4">
    <location>
        <begin position="1"/>
        <end position="55"/>
    </location>
</feature>
<dbReference type="Gene3D" id="3.40.50.2300">
    <property type="match status" value="2"/>
</dbReference>
<dbReference type="RefSeq" id="WP_118093100.1">
    <property type="nucleotide sequence ID" value="NZ_CATWND010000016.1"/>
</dbReference>
<proteinExistence type="predicted"/>
<sequence length="336" mass="38302">MNIRDIARLANVTPGTVSKVLNNYPDISEATRQHVLQIIKENQYTTKNGGRKFKQAVTPRIGLVSENVYNWVSETMQNLLSVRFHNADYTVLSFQDNYFSQNKNEKFQELLTYIDRHQLTGLIYFGGNFEDVPADSFAALNCPVIFVNTVLPPDNMMTATTYSSVQVNHYETAYWQMESLIKNGHSHICMLISSKIDTSVYRLRWQAYEDALSSHGLSTEYLAESGYQCERAYRELTEVLTMHPEITAICSISDIVTPAAIRAIHDLGKIPGKDVHIISFDGMPSMHYCIPSISTFIQPRDEMACYIYDLLLGLISDERQHQHITFQTRFSPGESE</sequence>
<dbReference type="Pfam" id="PF00356">
    <property type="entry name" value="LacI"/>
    <property type="match status" value="1"/>
</dbReference>
<evidence type="ECO:0000259" key="4">
    <source>
        <dbReference type="PROSITE" id="PS50932"/>
    </source>
</evidence>
<comment type="caution">
    <text evidence="5">The sequence shown here is derived from an EMBL/GenBank/DDBJ whole genome shotgun (WGS) entry which is preliminary data.</text>
</comment>
<dbReference type="SUPFAM" id="SSF53822">
    <property type="entry name" value="Periplasmic binding protein-like I"/>
    <property type="match status" value="1"/>
</dbReference>
<dbReference type="PANTHER" id="PTHR30146">
    <property type="entry name" value="LACI-RELATED TRANSCRIPTIONAL REPRESSOR"/>
    <property type="match status" value="1"/>
</dbReference>
<name>A0A396ACJ0_9FIRM</name>
<dbReference type="SMART" id="SM00354">
    <property type="entry name" value="HTH_LACI"/>
    <property type="match status" value="1"/>
</dbReference>
<evidence type="ECO:0000256" key="1">
    <source>
        <dbReference type="ARBA" id="ARBA00023015"/>
    </source>
</evidence>
<evidence type="ECO:0000256" key="2">
    <source>
        <dbReference type="ARBA" id="ARBA00023125"/>
    </source>
</evidence>
<keyword evidence="3" id="KW-0804">Transcription</keyword>
<accession>A0A396ACJ0</accession>
<dbReference type="InterPro" id="IPR028082">
    <property type="entry name" value="Peripla_BP_I"/>
</dbReference>
<dbReference type="Pfam" id="PF13377">
    <property type="entry name" value="Peripla_BP_3"/>
    <property type="match status" value="1"/>
</dbReference>
<keyword evidence="2" id="KW-0238">DNA-binding</keyword>
<dbReference type="Gene3D" id="1.10.260.40">
    <property type="entry name" value="lambda repressor-like DNA-binding domains"/>
    <property type="match status" value="1"/>
</dbReference>
<dbReference type="EMBL" id="QSIQ01000014">
    <property type="protein sequence ID" value="RHD03069.1"/>
    <property type="molecule type" value="Genomic_DNA"/>
</dbReference>
<dbReference type="CDD" id="cd01392">
    <property type="entry name" value="HTH_LacI"/>
    <property type="match status" value="1"/>
</dbReference>